<dbReference type="OrthoDB" id="198652at2759"/>
<reference evidence="3 4" key="1">
    <citation type="journal article" date="2019" name="Nat. Ecol. Evol.">
        <title>Megaphylogeny resolves global patterns of mushroom evolution.</title>
        <authorList>
            <person name="Varga T."/>
            <person name="Krizsan K."/>
            <person name="Foldi C."/>
            <person name="Dima B."/>
            <person name="Sanchez-Garcia M."/>
            <person name="Sanchez-Ramirez S."/>
            <person name="Szollosi G.J."/>
            <person name="Szarkandi J.G."/>
            <person name="Papp V."/>
            <person name="Albert L."/>
            <person name="Andreopoulos W."/>
            <person name="Angelini C."/>
            <person name="Antonin V."/>
            <person name="Barry K.W."/>
            <person name="Bougher N.L."/>
            <person name="Buchanan P."/>
            <person name="Buyck B."/>
            <person name="Bense V."/>
            <person name="Catcheside P."/>
            <person name="Chovatia M."/>
            <person name="Cooper J."/>
            <person name="Damon W."/>
            <person name="Desjardin D."/>
            <person name="Finy P."/>
            <person name="Geml J."/>
            <person name="Haridas S."/>
            <person name="Hughes K."/>
            <person name="Justo A."/>
            <person name="Karasinski D."/>
            <person name="Kautmanova I."/>
            <person name="Kiss B."/>
            <person name="Kocsube S."/>
            <person name="Kotiranta H."/>
            <person name="LaButti K.M."/>
            <person name="Lechner B.E."/>
            <person name="Liimatainen K."/>
            <person name="Lipzen A."/>
            <person name="Lukacs Z."/>
            <person name="Mihaltcheva S."/>
            <person name="Morgado L.N."/>
            <person name="Niskanen T."/>
            <person name="Noordeloos M.E."/>
            <person name="Ohm R.A."/>
            <person name="Ortiz-Santana B."/>
            <person name="Ovrebo C."/>
            <person name="Racz N."/>
            <person name="Riley R."/>
            <person name="Savchenko A."/>
            <person name="Shiryaev A."/>
            <person name="Soop K."/>
            <person name="Spirin V."/>
            <person name="Szebenyi C."/>
            <person name="Tomsovsky M."/>
            <person name="Tulloss R.E."/>
            <person name="Uehling J."/>
            <person name="Grigoriev I.V."/>
            <person name="Vagvolgyi C."/>
            <person name="Papp T."/>
            <person name="Martin F.M."/>
            <person name="Miettinen O."/>
            <person name="Hibbett D.S."/>
            <person name="Nagy L.G."/>
        </authorList>
    </citation>
    <scope>NUCLEOTIDE SEQUENCE [LARGE SCALE GENOMIC DNA]</scope>
    <source>
        <strain evidence="3 4">CBS 962.96</strain>
    </source>
</reference>
<dbReference type="AlphaFoldDB" id="A0A4S8MSB3"/>
<evidence type="ECO:0000313" key="3">
    <source>
        <dbReference type="EMBL" id="THV06028.1"/>
    </source>
</evidence>
<dbReference type="InterPro" id="IPR046896">
    <property type="entry name" value="Cup1-like_N"/>
</dbReference>
<sequence>MQTSITPVYRSYLRQIRRLPHHYLRSFFRVKAHDDFRAIAKTNNDRLKRVKLKRVSQDLRKIGEALQGNKTAFASILDLAYGRRGKLKWEFMEPILSDPSSPPPEPIIPSKPKSRPPVYSREMQALLTTTFSRSTGTPLKSEHLKFPPNLPARADPSSEEARLLGPLSKRLEVNKRWRFFAKETRKILPPLEVVVKSTDGSEKAGLEDTTQAGIRNVGLQGYSVFKEIEDIVGPLESPRPITRRERRTEPNNIPTSKNASRHPSRWLRRRYQELLGRLPALIYNYDPKYPNGRGSYSVQLATSALHPDIRSGAHRRPLLDQSNLAWFQRAQALGSPRGKKT</sequence>
<evidence type="ECO:0000256" key="1">
    <source>
        <dbReference type="SAM" id="MobiDB-lite"/>
    </source>
</evidence>
<keyword evidence="4" id="KW-1185">Reference proteome</keyword>
<feature type="domain" description="LYR motif-containing protein Cup1-like N-terminal" evidence="2">
    <location>
        <begin position="8"/>
        <end position="92"/>
    </location>
</feature>
<gene>
    <name evidence="3" type="ORF">K435DRAFT_646143</name>
</gene>
<evidence type="ECO:0000259" key="2">
    <source>
        <dbReference type="Pfam" id="PF20263"/>
    </source>
</evidence>
<accession>A0A4S8MSB3</accession>
<dbReference type="Proteomes" id="UP000297245">
    <property type="component" value="Unassembled WGS sequence"/>
</dbReference>
<name>A0A4S8MSB3_DENBC</name>
<protein>
    <recommendedName>
        <fullName evidence="2">LYR motif-containing protein Cup1-like N-terminal domain-containing protein</fullName>
    </recommendedName>
</protein>
<dbReference type="EMBL" id="ML179045">
    <property type="protein sequence ID" value="THV06028.1"/>
    <property type="molecule type" value="Genomic_DNA"/>
</dbReference>
<proteinExistence type="predicted"/>
<feature type="region of interest" description="Disordered" evidence="1">
    <location>
        <begin position="239"/>
        <end position="263"/>
    </location>
</feature>
<feature type="region of interest" description="Disordered" evidence="1">
    <location>
        <begin position="98"/>
        <end position="118"/>
    </location>
</feature>
<evidence type="ECO:0000313" key="4">
    <source>
        <dbReference type="Proteomes" id="UP000297245"/>
    </source>
</evidence>
<feature type="compositionally biased region" description="Pro residues" evidence="1">
    <location>
        <begin position="100"/>
        <end position="109"/>
    </location>
</feature>
<organism evidence="3 4">
    <name type="scientific">Dendrothele bispora (strain CBS 962.96)</name>
    <dbReference type="NCBI Taxonomy" id="1314807"/>
    <lineage>
        <taxon>Eukaryota</taxon>
        <taxon>Fungi</taxon>
        <taxon>Dikarya</taxon>
        <taxon>Basidiomycota</taxon>
        <taxon>Agaricomycotina</taxon>
        <taxon>Agaricomycetes</taxon>
        <taxon>Agaricomycetidae</taxon>
        <taxon>Agaricales</taxon>
        <taxon>Agaricales incertae sedis</taxon>
        <taxon>Dendrothele</taxon>
    </lineage>
</organism>
<dbReference type="Pfam" id="PF20263">
    <property type="entry name" value="LYRM2-like"/>
    <property type="match status" value="1"/>
</dbReference>
<feature type="region of interest" description="Disordered" evidence="1">
    <location>
        <begin position="134"/>
        <end position="158"/>
    </location>
</feature>